<proteinExistence type="inferred from homology"/>
<evidence type="ECO:0000313" key="4">
    <source>
        <dbReference type="EMBL" id="GAG39544.1"/>
    </source>
</evidence>
<dbReference type="InterPro" id="IPR051801">
    <property type="entry name" value="GH28_Enzymes"/>
</dbReference>
<dbReference type="SUPFAM" id="SSF51126">
    <property type="entry name" value="Pectin lyase-like"/>
    <property type="match status" value="1"/>
</dbReference>
<gene>
    <name evidence="4" type="ORF">S01H1_72976</name>
</gene>
<keyword evidence="3" id="KW-0326">Glycosidase</keyword>
<dbReference type="Gene3D" id="2.160.20.10">
    <property type="entry name" value="Single-stranded right-handed beta-helix, Pectin lyase-like"/>
    <property type="match status" value="1"/>
</dbReference>
<feature type="non-terminal residue" evidence="4">
    <location>
        <position position="242"/>
    </location>
</feature>
<accession>X0X8M9</accession>
<dbReference type="SMART" id="SM00710">
    <property type="entry name" value="PbH1"/>
    <property type="match status" value="5"/>
</dbReference>
<evidence type="ECO:0008006" key="5">
    <source>
        <dbReference type="Google" id="ProtNLM"/>
    </source>
</evidence>
<dbReference type="AlphaFoldDB" id="X0X8M9"/>
<dbReference type="PANTHER" id="PTHR31339:SF9">
    <property type="entry name" value="PLASMIN AND FIBRONECTIN-BINDING PROTEIN A"/>
    <property type="match status" value="1"/>
</dbReference>
<evidence type="ECO:0000256" key="3">
    <source>
        <dbReference type="ARBA" id="ARBA00023295"/>
    </source>
</evidence>
<dbReference type="InterPro" id="IPR012334">
    <property type="entry name" value="Pectin_lyas_fold"/>
</dbReference>
<evidence type="ECO:0000256" key="1">
    <source>
        <dbReference type="ARBA" id="ARBA00008834"/>
    </source>
</evidence>
<dbReference type="InterPro" id="IPR011050">
    <property type="entry name" value="Pectin_lyase_fold/virulence"/>
</dbReference>
<dbReference type="EMBL" id="BARS01048729">
    <property type="protein sequence ID" value="GAG39544.1"/>
    <property type="molecule type" value="Genomic_DNA"/>
</dbReference>
<comment type="similarity">
    <text evidence="1">Belongs to the glycosyl hydrolase 28 family.</text>
</comment>
<evidence type="ECO:0000256" key="2">
    <source>
        <dbReference type="ARBA" id="ARBA00022801"/>
    </source>
</evidence>
<dbReference type="InterPro" id="IPR006626">
    <property type="entry name" value="PbH1"/>
</dbReference>
<name>X0X8M9_9ZZZZ</name>
<feature type="non-terminal residue" evidence="4">
    <location>
        <position position="1"/>
    </location>
</feature>
<dbReference type="GO" id="GO:0004650">
    <property type="term" value="F:polygalacturonase activity"/>
    <property type="evidence" value="ECO:0007669"/>
    <property type="project" value="InterPro"/>
</dbReference>
<dbReference type="Pfam" id="PF00295">
    <property type="entry name" value="Glyco_hydro_28"/>
    <property type="match status" value="1"/>
</dbReference>
<comment type="caution">
    <text evidence="4">The sequence shown here is derived from an EMBL/GenBank/DDBJ whole genome shotgun (WGS) entry which is preliminary data.</text>
</comment>
<reference evidence="4" key="1">
    <citation type="journal article" date="2014" name="Front. Microbiol.">
        <title>High frequency of phylogenetically diverse reductive dehalogenase-homologous genes in deep subseafloor sedimentary metagenomes.</title>
        <authorList>
            <person name="Kawai M."/>
            <person name="Futagami T."/>
            <person name="Toyoda A."/>
            <person name="Takaki Y."/>
            <person name="Nishi S."/>
            <person name="Hori S."/>
            <person name="Arai W."/>
            <person name="Tsubouchi T."/>
            <person name="Morono Y."/>
            <person name="Uchiyama I."/>
            <person name="Ito T."/>
            <person name="Fujiyama A."/>
            <person name="Inagaki F."/>
            <person name="Takami H."/>
        </authorList>
    </citation>
    <scope>NUCLEOTIDE SEQUENCE</scope>
    <source>
        <strain evidence="4">Expedition CK06-06</strain>
    </source>
</reference>
<sequence>FPPFKPNWSILSDDTKRSSLITGIDLENIAVTGRGTLNGQGKPWWEALRRDKNKKQGQETILTYGRPRVINFYRCRNVLIQGVTIIDSPSWTVHPVGCENLVVEGISIINPESGPNTDGLNPESCRNVRISNCFFDTGDDCITLKSGRDEEGRLKGRPTENVTITNCVMYKGHGAIVIGSEMSGDVRNVTASNIVCVGTDRAVRIKSTRGRGGVVENIRFSNFVVENVREPIYITTFYTKTD</sequence>
<dbReference type="PANTHER" id="PTHR31339">
    <property type="entry name" value="PECTIN LYASE-RELATED"/>
    <property type="match status" value="1"/>
</dbReference>
<dbReference type="PROSITE" id="PS00502">
    <property type="entry name" value="POLYGALACTURONASE"/>
    <property type="match status" value="1"/>
</dbReference>
<dbReference type="InterPro" id="IPR000743">
    <property type="entry name" value="Glyco_hydro_28"/>
</dbReference>
<dbReference type="GO" id="GO:0005975">
    <property type="term" value="P:carbohydrate metabolic process"/>
    <property type="evidence" value="ECO:0007669"/>
    <property type="project" value="InterPro"/>
</dbReference>
<organism evidence="4">
    <name type="scientific">marine sediment metagenome</name>
    <dbReference type="NCBI Taxonomy" id="412755"/>
    <lineage>
        <taxon>unclassified sequences</taxon>
        <taxon>metagenomes</taxon>
        <taxon>ecological metagenomes</taxon>
    </lineage>
</organism>
<keyword evidence="2" id="KW-0378">Hydrolase</keyword>
<protein>
    <recommendedName>
        <fullName evidence="5">Pectate lyase superfamily protein domain-containing protein</fullName>
    </recommendedName>
</protein>